<feature type="transmembrane region" description="Helical" evidence="7">
    <location>
        <begin position="130"/>
        <end position="151"/>
    </location>
</feature>
<dbReference type="OrthoDB" id="7375466at2"/>
<dbReference type="PROSITE" id="PS50850">
    <property type="entry name" value="MFS"/>
    <property type="match status" value="1"/>
</dbReference>
<feature type="transmembrane region" description="Helical" evidence="7">
    <location>
        <begin position="262"/>
        <end position="291"/>
    </location>
</feature>
<organism evidence="9 10">
    <name type="scientific">Lentzea tibetensis</name>
    <dbReference type="NCBI Taxonomy" id="2591470"/>
    <lineage>
        <taxon>Bacteria</taxon>
        <taxon>Bacillati</taxon>
        <taxon>Actinomycetota</taxon>
        <taxon>Actinomycetes</taxon>
        <taxon>Pseudonocardiales</taxon>
        <taxon>Pseudonocardiaceae</taxon>
        <taxon>Lentzea</taxon>
    </lineage>
</organism>
<name>A0A563EG09_9PSEU</name>
<dbReference type="AlphaFoldDB" id="A0A563EG09"/>
<feature type="transmembrane region" description="Helical" evidence="7">
    <location>
        <begin position="231"/>
        <end position="250"/>
    </location>
</feature>
<dbReference type="InterPro" id="IPR005829">
    <property type="entry name" value="Sugar_transporter_CS"/>
</dbReference>
<keyword evidence="3" id="KW-1003">Cell membrane</keyword>
<dbReference type="CDD" id="cd17321">
    <property type="entry name" value="MFS_MMR_MDR_like"/>
    <property type="match status" value="1"/>
</dbReference>
<dbReference type="PANTHER" id="PTHR42718:SF46">
    <property type="entry name" value="BLR6921 PROTEIN"/>
    <property type="match status" value="1"/>
</dbReference>
<dbReference type="PANTHER" id="PTHR42718">
    <property type="entry name" value="MAJOR FACILITATOR SUPERFAMILY MULTIDRUG TRANSPORTER MFSC"/>
    <property type="match status" value="1"/>
</dbReference>
<evidence type="ECO:0000256" key="1">
    <source>
        <dbReference type="ARBA" id="ARBA00004651"/>
    </source>
</evidence>
<reference evidence="9 10" key="1">
    <citation type="submission" date="2019-07" db="EMBL/GenBank/DDBJ databases">
        <title>Lentzea xizangensis sp. nov., isolated from Qinghai-Tibetan Plateau Soils.</title>
        <authorList>
            <person name="Huang J."/>
        </authorList>
    </citation>
    <scope>NUCLEOTIDE SEQUENCE [LARGE SCALE GENOMIC DNA]</scope>
    <source>
        <strain evidence="9 10">FXJ1.1311</strain>
    </source>
</reference>
<proteinExistence type="predicted"/>
<comment type="caution">
    <text evidence="9">The sequence shown here is derived from an EMBL/GenBank/DDBJ whole genome shotgun (WGS) entry which is preliminary data.</text>
</comment>
<evidence type="ECO:0000256" key="7">
    <source>
        <dbReference type="SAM" id="Phobius"/>
    </source>
</evidence>
<keyword evidence="4 7" id="KW-0812">Transmembrane</keyword>
<evidence type="ECO:0000256" key="3">
    <source>
        <dbReference type="ARBA" id="ARBA00022475"/>
    </source>
</evidence>
<dbReference type="PROSITE" id="PS00216">
    <property type="entry name" value="SUGAR_TRANSPORT_1"/>
    <property type="match status" value="1"/>
</dbReference>
<dbReference type="InterPro" id="IPR020846">
    <property type="entry name" value="MFS_dom"/>
</dbReference>
<dbReference type="GO" id="GO:0005886">
    <property type="term" value="C:plasma membrane"/>
    <property type="evidence" value="ECO:0007669"/>
    <property type="project" value="UniProtKB-SubCell"/>
</dbReference>
<feature type="transmembrane region" description="Helical" evidence="7">
    <location>
        <begin position="198"/>
        <end position="219"/>
    </location>
</feature>
<protein>
    <submittedName>
        <fullName evidence="9">MFS transporter</fullName>
    </submittedName>
</protein>
<evidence type="ECO:0000256" key="2">
    <source>
        <dbReference type="ARBA" id="ARBA00022448"/>
    </source>
</evidence>
<feature type="transmembrane region" description="Helical" evidence="7">
    <location>
        <begin position="97"/>
        <end position="118"/>
    </location>
</feature>
<dbReference type="SUPFAM" id="SSF103473">
    <property type="entry name" value="MFS general substrate transporter"/>
    <property type="match status" value="1"/>
</dbReference>
<accession>A0A563EG09</accession>
<evidence type="ECO:0000313" key="10">
    <source>
        <dbReference type="Proteomes" id="UP000316639"/>
    </source>
</evidence>
<feature type="transmembrane region" description="Helical" evidence="7">
    <location>
        <begin position="157"/>
        <end position="178"/>
    </location>
</feature>
<keyword evidence="5 7" id="KW-1133">Transmembrane helix</keyword>
<gene>
    <name evidence="9" type="ORF">FKR81_40920</name>
</gene>
<dbReference type="PRINTS" id="PR01036">
    <property type="entry name" value="TCRTETB"/>
</dbReference>
<evidence type="ECO:0000256" key="6">
    <source>
        <dbReference type="ARBA" id="ARBA00023136"/>
    </source>
</evidence>
<dbReference type="EMBL" id="VOBR01000049">
    <property type="protein sequence ID" value="TWP44743.1"/>
    <property type="molecule type" value="Genomic_DNA"/>
</dbReference>
<evidence type="ECO:0000256" key="4">
    <source>
        <dbReference type="ARBA" id="ARBA00022692"/>
    </source>
</evidence>
<dbReference type="Gene3D" id="1.20.1250.20">
    <property type="entry name" value="MFS general substrate transporter like domains"/>
    <property type="match status" value="1"/>
</dbReference>
<evidence type="ECO:0000259" key="8">
    <source>
        <dbReference type="PROSITE" id="PS50850"/>
    </source>
</evidence>
<dbReference type="Pfam" id="PF07690">
    <property type="entry name" value="MFS_1"/>
    <property type="match status" value="1"/>
</dbReference>
<feature type="transmembrane region" description="Helical" evidence="7">
    <location>
        <begin position="44"/>
        <end position="64"/>
    </location>
</feature>
<keyword evidence="2" id="KW-0813">Transport</keyword>
<feature type="domain" description="Major facilitator superfamily (MFS) profile" evidence="8">
    <location>
        <begin position="5"/>
        <end position="335"/>
    </location>
</feature>
<feature type="transmembrane region" description="Helical" evidence="7">
    <location>
        <begin position="71"/>
        <end position="91"/>
    </location>
</feature>
<sequence length="335" mass="33778">MNWLVIGTVCFGAFMGQLDASIVTLAFPAIGERFGADAARVEWVSLAYLIALVALLAPVGRFADRVGRKRVYVGGFTVFTAASLACCLAPTLDALVVARVVQAAGAAMLQANSVALIVTNVAPEKMRAALGVQAGAQALGLAAGPLAGGFLVTSHGWASVFAINVPVGVAAIVAGHFLLPDAESRGARIELTPLRDPLVVAGLGGVLVAYAVLFAPMVVLPFTMRQPLTDVGLVVAVLPTGFAVAATLLTRASRRAGITLSIVAGLLLTSPVPAVVPLFLLGIGLGIVVPASSKAVMARIPACSAGLGSGLVNMARGMGTAAGVAVASLLVHSFQ</sequence>
<feature type="transmembrane region" description="Helical" evidence="7">
    <location>
        <begin position="311"/>
        <end position="331"/>
    </location>
</feature>
<keyword evidence="6 7" id="KW-0472">Membrane</keyword>
<dbReference type="InterPro" id="IPR036259">
    <property type="entry name" value="MFS_trans_sf"/>
</dbReference>
<dbReference type="GO" id="GO:0022857">
    <property type="term" value="F:transmembrane transporter activity"/>
    <property type="evidence" value="ECO:0007669"/>
    <property type="project" value="InterPro"/>
</dbReference>
<dbReference type="RefSeq" id="WP_146360656.1">
    <property type="nucleotide sequence ID" value="NZ_VOBR01000049.1"/>
</dbReference>
<keyword evidence="10" id="KW-1185">Reference proteome</keyword>
<comment type="subcellular location">
    <subcellularLocation>
        <location evidence="1">Cell membrane</location>
        <topology evidence="1">Multi-pass membrane protein</topology>
    </subcellularLocation>
</comment>
<evidence type="ECO:0000313" key="9">
    <source>
        <dbReference type="EMBL" id="TWP44743.1"/>
    </source>
</evidence>
<evidence type="ECO:0000256" key="5">
    <source>
        <dbReference type="ARBA" id="ARBA00022989"/>
    </source>
</evidence>
<dbReference type="InterPro" id="IPR011701">
    <property type="entry name" value="MFS"/>
</dbReference>
<dbReference type="Proteomes" id="UP000316639">
    <property type="component" value="Unassembled WGS sequence"/>
</dbReference>